<dbReference type="Proteomes" id="UP001268683">
    <property type="component" value="Chromosome"/>
</dbReference>
<evidence type="ECO:0000259" key="5">
    <source>
        <dbReference type="PROSITE" id="PS50931"/>
    </source>
</evidence>
<reference evidence="6" key="1">
    <citation type="submission" date="2023-04" db="EMBL/GenBank/DDBJ databases">
        <title>Complete genome sequence of Temperatibacter marinus.</title>
        <authorList>
            <person name="Rong J.-C."/>
            <person name="Yi M.-L."/>
            <person name="Zhao Q."/>
        </authorList>
    </citation>
    <scope>NUCLEOTIDE SEQUENCE</scope>
    <source>
        <strain evidence="6">NBRC 110045</strain>
    </source>
</reference>
<organism evidence="6 7">
    <name type="scientific">Temperatibacter marinus</name>
    <dbReference type="NCBI Taxonomy" id="1456591"/>
    <lineage>
        <taxon>Bacteria</taxon>
        <taxon>Pseudomonadati</taxon>
        <taxon>Pseudomonadota</taxon>
        <taxon>Alphaproteobacteria</taxon>
        <taxon>Kordiimonadales</taxon>
        <taxon>Temperatibacteraceae</taxon>
        <taxon>Temperatibacter</taxon>
    </lineage>
</organism>
<dbReference type="InterPro" id="IPR058163">
    <property type="entry name" value="LysR-type_TF_proteobact-type"/>
</dbReference>
<keyword evidence="4" id="KW-0804">Transcription</keyword>
<dbReference type="RefSeq" id="WP_310797397.1">
    <property type="nucleotide sequence ID" value="NZ_CP123872.1"/>
</dbReference>
<dbReference type="InterPro" id="IPR005119">
    <property type="entry name" value="LysR_subst-bd"/>
</dbReference>
<dbReference type="PRINTS" id="PR00039">
    <property type="entry name" value="HTHLYSR"/>
</dbReference>
<dbReference type="InterPro" id="IPR036390">
    <property type="entry name" value="WH_DNA-bd_sf"/>
</dbReference>
<evidence type="ECO:0000313" key="6">
    <source>
        <dbReference type="EMBL" id="WND01569.1"/>
    </source>
</evidence>
<dbReference type="EMBL" id="CP123872">
    <property type="protein sequence ID" value="WND01569.1"/>
    <property type="molecule type" value="Genomic_DNA"/>
</dbReference>
<evidence type="ECO:0000256" key="1">
    <source>
        <dbReference type="ARBA" id="ARBA00009437"/>
    </source>
</evidence>
<dbReference type="PANTHER" id="PTHR30537">
    <property type="entry name" value="HTH-TYPE TRANSCRIPTIONAL REGULATOR"/>
    <property type="match status" value="1"/>
</dbReference>
<evidence type="ECO:0000256" key="2">
    <source>
        <dbReference type="ARBA" id="ARBA00023015"/>
    </source>
</evidence>
<dbReference type="Gene3D" id="3.40.190.290">
    <property type="match status" value="1"/>
</dbReference>
<dbReference type="PROSITE" id="PS50931">
    <property type="entry name" value="HTH_LYSR"/>
    <property type="match status" value="1"/>
</dbReference>
<dbReference type="AlphaFoldDB" id="A0AA52H883"/>
<dbReference type="FunFam" id="1.10.10.10:FF:000001">
    <property type="entry name" value="LysR family transcriptional regulator"/>
    <property type="match status" value="1"/>
</dbReference>
<dbReference type="KEGG" id="tmk:QGN29_08350"/>
<evidence type="ECO:0000256" key="4">
    <source>
        <dbReference type="ARBA" id="ARBA00023163"/>
    </source>
</evidence>
<dbReference type="InterPro" id="IPR000847">
    <property type="entry name" value="LysR_HTH_N"/>
</dbReference>
<keyword evidence="7" id="KW-1185">Reference proteome</keyword>
<protein>
    <submittedName>
        <fullName evidence="6">LysR family transcriptional regulator</fullName>
    </submittedName>
</protein>
<dbReference type="PANTHER" id="PTHR30537:SF20">
    <property type="entry name" value="TRANSCRIPTIONAL REGULATORY PROTEIN"/>
    <property type="match status" value="1"/>
</dbReference>
<dbReference type="GO" id="GO:0043565">
    <property type="term" value="F:sequence-specific DNA binding"/>
    <property type="evidence" value="ECO:0007669"/>
    <property type="project" value="TreeGrafter"/>
</dbReference>
<keyword evidence="3" id="KW-0238">DNA-binding</keyword>
<dbReference type="GO" id="GO:0003700">
    <property type="term" value="F:DNA-binding transcription factor activity"/>
    <property type="evidence" value="ECO:0007669"/>
    <property type="project" value="InterPro"/>
</dbReference>
<gene>
    <name evidence="6" type="ORF">QGN29_08350</name>
</gene>
<dbReference type="GO" id="GO:0006351">
    <property type="term" value="P:DNA-templated transcription"/>
    <property type="evidence" value="ECO:0007669"/>
    <property type="project" value="TreeGrafter"/>
</dbReference>
<feature type="domain" description="HTH lysR-type" evidence="5">
    <location>
        <begin position="3"/>
        <end position="60"/>
    </location>
</feature>
<dbReference type="Pfam" id="PF00126">
    <property type="entry name" value="HTH_1"/>
    <property type="match status" value="1"/>
</dbReference>
<dbReference type="InterPro" id="IPR036388">
    <property type="entry name" value="WH-like_DNA-bd_sf"/>
</dbReference>
<dbReference type="SUPFAM" id="SSF53850">
    <property type="entry name" value="Periplasmic binding protein-like II"/>
    <property type="match status" value="1"/>
</dbReference>
<sequence length="300" mass="34095">MPLDWDKLRIFQTVAEAGSFTTAGSLLNSSQSAISRQIKALEEAMNVSLFTRHARGLVLTQEGQQLFQTTQEMTQKIDETQRDLAESKGRPFGTLRVTTMVTFGAVWLTNHIRGFLEQYPEIDIQLILDDRDLDLSAGEADVAIRLHEIQQTDLIQRPLASFHSHIYASPEYLDRNGMPSTPEEIDHHDIIAFGNTVREPLNRLNYTLTLGKTGKPRAPRMQINNLYGILNAVEQGVGIAALPDYLTHNRKNLVRVLEDQTEDLTFPSYFCYPPELRGSKRLAVFRDYLIQQIRAEQNIL</sequence>
<evidence type="ECO:0000313" key="7">
    <source>
        <dbReference type="Proteomes" id="UP001268683"/>
    </source>
</evidence>
<dbReference type="Pfam" id="PF03466">
    <property type="entry name" value="LysR_substrate"/>
    <property type="match status" value="1"/>
</dbReference>
<dbReference type="Gene3D" id="1.10.10.10">
    <property type="entry name" value="Winged helix-like DNA-binding domain superfamily/Winged helix DNA-binding domain"/>
    <property type="match status" value="1"/>
</dbReference>
<name>A0AA52H883_9PROT</name>
<dbReference type="CDD" id="cd08422">
    <property type="entry name" value="PBP2_CrgA_like"/>
    <property type="match status" value="1"/>
</dbReference>
<dbReference type="SUPFAM" id="SSF46785">
    <property type="entry name" value="Winged helix' DNA-binding domain"/>
    <property type="match status" value="1"/>
</dbReference>
<keyword evidence="2" id="KW-0805">Transcription regulation</keyword>
<proteinExistence type="inferred from homology"/>
<evidence type="ECO:0000256" key="3">
    <source>
        <dbReference type="ARBA" id="ARBA00023125"/>
    </source>
</evidence>
<comment type="similarity">
    <text evidence="1">Belongs to the LysR transcriptional regulatory family.</text>
</comment>
<accession>A0AA52H883</accession>